<dbReference type="GO" id="GO:0006281">
    <property type="term" value="P:DNA repair"/>
    <property type="evidence" value="ECO:0007669"/>
    <property type="project" value="InterPro"/>
</dbReference>
<dbReference type="EMBL" id="BMMF01000003">
    <property type="protein sequence ID" value="GGK26217.1"/>
    <property type="molecule type" value="Genomic_DNA"/>
</dbReference>
<organism evidence="1 2">
    <name type="scientific">Salinarimonas ramus</name>
    <dbReference type="NCBI Taxonomy" id="690164"/>
    <lineage>
        <taxon>Bacteria</taxon>
        <taxon>Pseudomonadati</taxon>
        <taxon>Pseudomonadota</taxon>
        <taxon>Alphaproteobacteria</taxon>
        <taxon>Hyphomicrobiales</taxon>
        <taxon>Salinarimonadaceae</taxon>
        <taxon>Salinarimonas</taxon>
    </lineage>
</organism>
<proteinExistence type="predicted"/>
<reference evidence="1 2" key="1">
    <citation type="journal article" date="2014" name="Int. J. Syst. Evol. Microbiol.">
        <title>Complete genome sequence of Corynebacterium casei LMG S-19264T (=DSM 44701T), isolated from a smear-ripened cheese.</title>
        <authorList>
            <consortium name="US DOE Joint Genome Institute (JGI-PGF)"/>
            <person name="Walter F."/>
            <person name="Albersmeier A."/>
            <person name="Kalinowski J."/>
            <person name="Ruckert C."/>
        </authorList>
    </citation>
    <scope>NUCLEOTIDE SEQUENCE [LARGE SCALE GENOMIC DNA]</scope>
    <source>
        <strain evidence="1 2">CGMCC 1.9161</strain>
    </source>
</reference>
<dbReference type="Gene3D" id="3.30.1330.70">
    <property type="entry name" value="Holliday junction resolvase RusA"/>
    <property type="match status" value="1"/>
</dbReference>
<dbReference type="InterPro" id="IPR036614">
    <property type="entry name" value="RusA-like_sf"/>
</dbReference>
<gene>
    <name evidence="1" type="ORF">GCM10011322_10740</name>
</gene>
<dbReference type="Proteomes" id="UP000600449">
    <property type="component" value="Unassembled WGS sequence"/>
</dbReference>
<evidence type="ECO:0000313" key="2">
    <source>
        <dbReference type="Proteomes" id="UP000600449"/>
    </source>
</evidence>
<comment type="caution">
    <text evidence="1">The sequence shown here is derived from an EMBL/GenBank/DDBJ whole genome shotgun (WGS) entry which is preliminary data.</text>
</comment>
<sequence>MEPEFPFEFVVLGTPVSFQRANPAARQAWREQVRAASARRLPEGHFATDKPLSVTMYYYPTDRMTGDIDNIIKLTLDALARHVYLDDDQVERIVIQKFERDREFAFTDPSDALLSCMTGPKPALYIRISTDPHEELNR</sequence>
<accession>A0A917Q5I4</accession>
<dbReference type="SUPFAM" id="SSF103084">
    <property type="entry name" value="Holliday junction resolvase RusA"/>
    <property type="match status" value="1"/>
</dbReference>
<keyword evidence="2" id="KW-1185">Reference proteome</keyword>
<dbReference type="RefSeq" id="WP_188910400.1">
    <property type="nucleotide sequence ID" value="NZ_BMMF01000003.1"/>
</dbReference>
<dbReference type="AlphaFoldDB" id="A0A917Q5I4"/>
<dbReference type="InterPro" id="IPR008822">
    <property type="entry name" value="Endonuclease_RusA-like"/>
</dbReference>
<evidence type="ECO:0000313" key="1">
    <source>
        <dbReference type="EMBL" id="GGK26217.1"/>
    </source>
</evidence>
<dbReference type="Pfam" id="PF05866">
    <property type="entry name" value="RusA"/>
    <property type="match status" value="1"/>
</dbReference>
<name>A0A917Q5I4_9HYPH</name>
<dbReference type="GO" id="GO:0006310">
    <property type="term" value="P:DNA recombination"/>
    <property type="evidence" value="ECO:0007669"/>
    <property type="project" value="InterPro"/>
</dbReference>
<dbReference type="GO" id="GO:0000287">
    <property type="term" value="F:magnesium ion binding"/>
    <property type="evidence" value="ECO:0007669"/>
    <property type="project" value="InterPro"/>
</dbReference>
<protein>
    <submittedName>
        <fullName evidence="1">Uncharacterized protein</fullName>
    </submittedName>
</protein>